<dbReference type="GeneID" id="37048758"/>
<keyword evidence="1" id="KW-1133">Transmembrane helix</keyword>
<reference evidence="2" key="1">
    <citation type="submission" date="2016-12" db="EMBL/GenBank/DDBJ databases">
        <title>The genomes of Aspergillus section Nigri reveals drivers in fungal speciation.</title>
        <authorList>
            <consortium name="DOE Joint Genome Institute"/>
            <person name="Vesth T.C."/>
            <person name="Nybo J."/>
            <person name="Theobald S."/>
            <person name="Brandl J."/>
            <person name="Frisvad J.C."/>
            <person name="Nielsen K.F."/>
            <person name="Lyhne E.K."/>
            <person name="Kogle M.E."/>
            <person name="Kuo A."/>
            <person name="Riley R."/>
            <person name="Clum A."/>
            <person name="Nolan M."/>
            <person name="Lipzen A."/>
            <person name="Salamov A."/>
            <person name="Henrissat B."/>
            <person name="Wiebenga A."/>
            <person name="De vries R.P."/>
            <person name="Grigoriev I.V."/>
            <person name="Mortensen U.H."/>
            <person name="Andersen M.R."/>
            <person name="Baker S.E."/>
        </authorList>
    </citation>
    <scope>NUCLEOTIDE SEQUENCE</scope>
    <source>
        <strain evidence="2">CBS 122712</strain>
    </source>
</reference>
<keyword evidence="1" id="KW-0812">Transmembrane</keyword>
<comment type="caution">
    <text evidence="2">The sequence shown here is derived from an EMBL/GenBank/DDBJ whole genome shotgun (WGS) entry which is preliminary data.</text>
</comment>
<dbReference type="Proteomes" id="UP000246171">
    <property type="component" value="Unassembled WGS sequence"/>
</dbReference>
<feature type="transmembrane region" description="Helical" evidence="1">
    <location>
        <begin position="26"/>
        <end position="46"/>
    </location>
</feature>
<accession>A0A317VXK1</accession>
<proteinExistence type="predicted"/>
<evidence type="ECO:0000313" key="3">
    <source>
        <dbReference type="Proteomes" id="UP000246171"/>
    </source>
</evidence>
<organism evidence="2 3">
    <name type="scientific">Aspergillus eucalypticola (strain CBS 122712 / IBT 29274)</name>
    <dbReference type="NCBI Taxonomy" id="1448314"/>
    <lineage>
        <taxon>Eukaryota</taxon>
        <taxon>Fungi</taxon>
        <taxon>Dikarya</taxon>
        <taxon>Ascomycota</taxon>
        <taxon>Pezizomycotina</taxon>
        <taxon>Eurotiomycetes</taxon>
        <taxon>Eurotiomycetidae</taxon>
        <taxon>Eurotiales</taxon>
        <taxon>Aspergillaceae</taxon>
        <taxon>Aspergillus</taxon>
        <taxon>Aspergillus subgen. Circumdati</taxon>
    </lineage>
</organism>
<keyword evidence="3" id="KW-1185">Reference proteome</keyword>
<keyword evidence="1" id="KW-0472">Membrane</keyword>
<dbReference type="RefSeq" id="XP_025390866.1">
    <property type="nucleotide sequence ID" value="XM_025526796.1"/>
</dbReference>
<sequence length="104" mass="11903">MIHLYGRKQNQKRGGRRMVPDASCELLFFTCILWHICVSVMCYAAYPVKVLSGSLWISIKHGFRGCLFDSLSALVVGLRFPSYHHRLRCFFFSFFIGAVTFASS</sequence>
<protein>
    <submittedName>
        <fullName evidence="2">Uncharacterized protein</fullName>
    </submittedName>
</protein>
<evidence type="ECO:0000256" key="1">
    <source>
        <dbReference type="SAM" id="Phobius"/>
    </source>
</evidence>
<dbReference type="EMBL" id="MSFU01000006">
    <property type="protein sequence ID" value="PWY79074.1"/>
    <property type="molecule type" value="Genomic_DNA"/>
</dbReference>
<gene>
    <name evidence="2" type="ORF">BO83DRAFT_219403</name>
</gene>
<evidence type="ECO:0000313" key="2">
    <source>
        <dbReference type="EMBL" id="PWY79074.1"/>
    </source>
</evidence>
<dbReference type="AlphaFoldDB" id="A0A317VXK1"/>
<dbReference type="VEuPathDB" id="FungiDB:BO83DRAFT_219403"/>
<name>A0A317VXK1_ASPEC</name>